<feature type="chain" id="PRO_5036271986" description="Secreted protein" evidence="2">
    <location>
        <begin position="19"/>
        <end position="114"/>
    </location>
</feature>
<comment type="caution">
    <text evidence="3">The sequence shown here is derived from an EMBL/GenBank/DDBJ whole genome shotgun (WGS) entry which is preliminary data.</text>
</comment>
<evidence type="ECO:0000313" key="3">
    <source>
        <dbReference type="EMBL" id="KAH0807389.1"/>
    </source>
</evidence>
<evidence type="ECO:0000256" key="1">
    <source>
        <dbReference type="SAM" id="MobiDB-lite"/>
    </source>
</evidence>
<evidence type="ECO:0000313" key="4">
    <source>
        <dbReference type="EMBL" id="KAH0807390.1"/>
    </source>
</evidence>
<dbReference type="EMBL" id="JABDTM020030581">
    <property type="protein sequence ID" value="KAH0807389.1"/>
    <property type="molecule type" value="Genomic_DNA"/>
</dbReference>
<gene>
    <name evidence="4" type="ORF">GEV33_015400</name>
    <name evidence="3" type="ORF">GEV33_015403</name>
</gene>
<evidence type="ECO:0000256" key="2">
    <source>
        <dbReference type="SAM" id="SignalP"/>
    </source>
</evidence>
<sequence>MYSITLVLIVTGRSMSLATWTFLGPTVDDEIRAWNLTQHSGVWFSANLPSGIRKSAPRRLDLDFLDSSLASPSSDPRRLHTLFLPLNHSLFQHPSHSGTDLTTNQDKKPKTKHD</sequence>
<reference evidence="3" key="2">
    <citation type="submission" date="2021-08" db="EMBL/GenBank/DDBJ databases">
        <authorList>
            <person name="Eriksson T."/>
        </authorList>
    </citation>
    <scope>NUCLEOTIDE SEQUENCE</scope>
    <source>
        <strain evidence="3">Stoneville</strain>
        <tissue evidence="3">Whole head</tissue>
    </source>
</reference>
<proteinExistence type="predicted"/>
<keyword evidence="5" id="KW-1185">Reference proteome</keyword>
<feature type="compositionally biased region" description="Polar residues" evidence="1">
    <location>
        <begin position="90"/>
        <end position="104"/>
    </location>
</feature>
<keyword evidence="2" id="KW-0732">Signal</keyword>
<name>A0A8J6H311_TENMO</name>
<organism evidence="3 5">
    <name type="scientific">Tenebrio molitor</name>
    <name type="common">Yellow mealworm beetle</name>
    <dbReference type="NCBI Taxonomy" id="7067"/>
    <lineage>
        <taxon>Eukaryota</taxon>
        <taxon>Metazoa</taxon>
        <taxon>Ecdysozoa</taxon>
        <taxon>Arthropoda</taxon>
        <taxon>Hexapoda</taxon>
        <taxon>Insecta</taxon>
        <taxon>Pterygota</taxon>
        <taxon>Neoptera</taxon>
        <taxon>Endopterygota</taxon>
        <taxon>Coleoptera</taxon>
        <taxon>Polyphaga</taxon>
        <taxon>Cucujiformia</taxon>
        <taxon>Tenebrionidae</taxon>
        <taxon>Tenebrio</taxon>
    </lineage>
</organism>
<dbReference type="AlphaFoldDB" id="A0A8J6H311"/>
<feature type="region of interest" description="Disordered" evidence="1">
    <location>
        <begin position="90"/>
        <end position="114"/>
    </location>
</feature>
<accession>A0A8J6H311</accession>
<protein>
    <recommendedName>
        <fullName evidence="6">Secreted protein</fullName>
    </recommendedName>
</protein>
<dbReference type="EMBL" id="JABDTM020030580">
    <property type="protein sequence ID" value="KAH0807390.1"/>
    <property type="molecule type" value="Genomic_DNA"/>
</dbReference>
<evidence type="ECO:0008006" key="6">
    <source>
        <dbReference type="Google" id="ProtNLM"/>
    </source>
</evidence>
<evidence type="ECO:0000313" key="5">
    <source>
        <dbReference type="Proteomes" id="UP000719412"/>
    </source>
</evidence>
<reference evidence="3" key="1">
    <citation type="journal article" date="2020" name="J Insects Food Feed">
        <title>The yellow mealworm (Tenebrio molitor) genome: a resource for the emerging insects as food and feed industry.</title>
        <authorList>
            <person name="Eriksson T."/>
            <person name="Andere A."/>
            <person name="Kelstrup H."/>
            <person name="Emery V."/>
            <person name="Picard C."/>
        </authorList>
    </citation>
    <scope>NUCLEOTIDE SEQUENCE</scope>
    <source>
        <strain evidence="3">Stoneville</strain>
        <tissue evidence="3">Whole head</tissue>
    </source>
</reference>
<feature type="signal peptide" evidence="2">
    <location>
        <begin position="1"/>
        <end position="18"/>
    </location>
</feature>
<dbReference type="Proteomes" id="UP000719412">
    <property type="component" value="Unassembled WGS sequence"/>
</dbReference>